<reference evidence="3 4" key="1">
    <citation type="submission" date="2016-10" db="EMBL/GenBank/DDBJ databases">
        <authorList>
            <person name="de Groot N.N."/>
        </authorList>
    </citation>
    <scope>NUCLEOTIDE SEQUENCE [LARGE SCALE GENOMIC DNA]</scope>
    <source>
        <strain evidence="3 4">CGMCC 1.7005</strain>
    </source>
</reference>
<accession>A0A1I7AJ23</accession>
<gene>
    <name evidence="3" type="ORF">SAMN05216474_2134</name>
</gene>
<dbReference type="InterPro" id="IPR051534">
    <property type="entry name" value="CBASS_pafABC_assoc_protein"/>
</dbReference>
<evidence type="ECO:0000313" key="4">
    <source>
        <dbReference type="Proteomes" id="UP000236454"/>
    </source>
</evidence>
<name>A0A1I7AJ23_9FLAO</name>
<dbReference type="PROSITE" id="PS52050">
    <property type="entry name" value="WYL"/>
    <property type="match status" value="1"/>
</dbReference>
<dbReference type="AlphaFoldDB" id="A0A1I7AJ23"/>
<evidence type="ECO:0000259" key="2">
    <source>
        <dbReference type="Pfam" id="PF25583"/>
    </source>
</evidence>
<keyword evidence="3" id="KW-0238">DNA-binding</keyword>
<proteinExistence type="predicted"/>
<sequence>MPINKNAFIRYRVIDTLLRNKDFVKTADIVEKLWDQHDLEVSARTINKDILVLETDFSAPIEYDNSKKAYFYPENVAEIFPSLDLIEEEINALTFYAKTLQQYRDFDIFKDFTNAIDKIVDAVKIKSSQNEVTDRIKIQPENFPKFQGSDLIPEIISGFDANKKFEFIYQKHNSTDSKKHTVTPILLKEYDHLWYLLAKREGKDYVTTFALDRIKEFKVTNNNCEDVSSFNADEYYDHAFGIAVPEGDVEDVLLEFVDWRGRYLLTAPIHKSQEFVEEKDGKIILKIKVIPFHELHSKILSYGDNVRVLSPESLRLRIKELLQNTLEKY</sequence>
<dbReference type="OrthoDB" id="43316at2"/>
<dbReference type="PANTHER" id="PTHR34580:SF9">
    <property type="entry name" value="SLL5097 PROTEIN"/>
    <property type="match status" value="1"/>
</dbReference>
<keyword evidence="4" id="KW-1185">Reference proteome</keyword>
<dbReference type="InterPro" id="IPR057727">
    <property type="entry name" value="WCX_dom"/>
</dbReference>
<feature type="domain" description="WYL" evidence="1">
    <location>
        <begin position="157"/>
        <end position="219"/>
    </location>
</feature>
<dbReference type="STRING" id="477690.SAMN05216474_2134"/>
<dbReference type="GO" id="GO:0003677">
    <property type="term" value="F:DNA binding"/>
    <property type="evidence" value="ECO:0007669"/>
    <property type="project" value="UniProtKB-KW"/>
</dbReference>
<dbReference type="EMBL" id="FPAS01000003">
    <property type="protein sequence ID" value="SFT74845.1"/>
    <property type="molecule type" value="Genomic_DNA"/>
</dbReference>
<evidence type="ECO:0000313" key="3">
    <source>
        <dbReference type="EMBL" id="SFT74845.1"/>
    </source>
</evidence>
<evidence type="ECO:0000259" key="1">
    <source>
        <dbReference type="Pfam" id="PF13280"/>
    </source>
</evidence>
<dbReference type="PANTHER" id="PTHR34580">
    <property type="match status" value="1"/>
</dbReference>
<feature type="domain" description="WCX" evidence="2">
    <location>
        <begin position="261"/>
        <end position="325"/>
    </location>
</feature>
<dbReference type="Proteomes" id="UP000236454">
    <property type="component" value="Unassembled WGS sequence"/>
</dbReference>
<dbReference type="Pfam" id="PF25583">
    <property type="entry name" value="WCX"/>
    <property type="match status" value="1"/>
</dbReference>
<protein>
    <submittedName>
        <fullName evidence="3">Predicted DNA-binding transcriptional regulator YafY, contains an HTH and WYL domains</fullName>
    </submittedName>
</protein>
<dbReference type="Pfam" id="PF13280">
    <property type="entry name" value="WYL"/>
    <property type="match status" value="1"/>
</dbReference>
<dbReference type="InterPro" id="IPR026881">
    <property type="entry name" value="WYL_dom"/>
</dbReference>
<dbReference type="RefSeq" id="WP_090249245.1">
    <property type="nucleotide sequence ID" value="NZ_FPAS01000003.1"/>
</dbReference>
<organism evidence="3 4">
    <name type="scientific">Lishizhenia tianjinensis</name>
    <dbReference type="NCBI Taxonomy" id="477690"/>
    <lineage>
        <taxon>Bacteria</taxon>
        <taxon>Pseudomonadati</taxon>
        <taxon>Bacteroidota</taxon>
        <taxon>Flavobacteriia</taxon>
        <taxon>Flavobacteriales</taxon>
        <taxon>Crocinitomicaceae</taxon>
        <taxon>Lishizhenia</taxon>
    </lineage>
</organism>